<dbReference type="Gene3D" id="1.25.40.10">
    <property type="entry name" value="Tetratricopeptide repeat domain"/>
    <property type="match status" value="1"/>
</dbReference>
<dbReference type="InterPro" id="IPR011990">
    <property type="entry name" value="TPR-like_helical_dom_sf"/>
</dbReference>
<organism evidence="1">
    <name type="scientific">hydrothermal vent metagenome</name>
    <dbReference type="NCBI Taxonomy" id="652676"/>
    <lineage>
        <taxon>unclassified sequences</taxon>
        <taxon>metagenomes</taxon>
        <taxon>ecological metagenomes</taxon>
    </lineage>
</organism>
<evidence type="ECO:0000313" key="1">
    <source>
        <dbReference type="EMBL" id="VAW22109.1"/>
    </source>
</evidence>
<reference evidence="1" key="1">
    <citation type="submission" date="2018-06" db="EMBL/GenBank/DDBJ databases">
        <authorList>
            <person name="Zhirakovskaya E."/>
        </authorList>
    </citation>
    <scope>NUCLEOTIDE SEQUENCE</scope>
</reference>
<protein>
    <submittedName>
        <fullName evidence="1">FIG000875: Thioredoxin domain-containing protein EC-YbbN</fullName>
    </submittedName>
</protein>
<dbReference type="AlphaFoldDB" id="A0A3B0UC03"/>
<dbReference type="EMBL" id="UOEO01000197">
    <property type="protein sequence ID" value="VAW22109.1"/>
    <property type="molecule type" value="Genomic_DNA"/>
</dbReference>
<proteinExistence type="predicted"/>
<accession>A0A3B0UC03</accession>
<dbReference type="Pfam" id="PF14561">
    <property type="entry name" value="TPR_20"/>
    <property type="match status" value="1"/>
</dbReference>
<gene>
    <name evidence="1" type="ORF">MNBD_ALPHA12-951</name>
</gene>
<name>A0A3B0UC03_9ZZZZ</name>
<sequence length="94" mass="10320">MALEADDLDDLGSIKARLEADPNDHQARMDMAIQLNASGDRQAAAQNLIEIIKRDREWNDGAARTRLLELFEAWGAADPASVAGRKALSRVLFS</sequence>